<accession>A0ABT1VUF8</accession>
<dbReference type="Pfam" id="PF13531">
    <property type="entry name" value="SBP_bac_11"/>
    <property type="match status" value="1"/>
</dbReference>
<keyword evidence="5" id="KW-1185">Reference proteome</keyword>
<reference evidence="4 5" key="1">
    <citation type="submission" date="2022-06" db="EMBL/GenBank/DDBJ databases">
        <title>Rhizosaccharibacter gen. nov. sp. nov. KSS12, endophytic bacteria isolated from sugarcane.</title>
        <authorList>
            <person name="Pitiwittayakul N."/>
        </authorList>
    </citation>
    <scope>NUCLEOTIDE SEQUENCE [LARGE SCALE GENOMIC DNA]</scope>
    <source>
        <strain evidence="4 5">KSS12</strain>
    </source>
</reference>
<gene>
    <name evidence="4" type="primary">modA</name>
    <name evidence="4" type="ORF">NFI88_03875</name>
</gene>
<evidence type="ECO:0000313" key="5">
    <source>
        <dbReference type="Proteomes" id="UP001524547"/>
    </source>
</evidence>
<evidence type="ECO:0000256" key="3">
    <source>
        <dbReference type="ARBA" id="ARBA00022729"/>
    </source>
</evidence>
<organism evidence="4 5">
    <name type="scientific">Rhizosaccharibacter radicis</name>
    <dbReference type="NCBI Taxonomy" id="2782605"/>
    <lineage>
        <taxon>Bacteria</taxon>
        <taxon>Pseudomonadati</taxon>
        <taxon>Pseudomonadota</taxon>
        <taxon>Alphaproteobacteria</taxon>
        <taxon>Acetobacterales</taxon>
        <taxon>Acetobacteraceae</taxon>
        <taxon>Rhizosaccharibacter</taxon>
    </lineage>
</organism>
<evidence type="ECO:0000256" key="2">
    <source>
        <dbReference type="ARBA" id="ARBA00022723"/>
    </source>
</evidence>
<dbReference type="Gene3D" id="3.40.190.10">
    <property type="entry name" value="Periplasmic binding protein-like II"/>
    <property type="match status" value="2"/>
</dbReference>
<dbReference type="PANTHER" id="PTHR30632:SF17">
    <property type="entry name" value="MOLYBDATE-BINDING PROTEIN MODA"/>
    <property type="match status" value="1"/>
</dbReference>
<dbReference type="Proteomes" id="UP001524547">
    <property type="component" value="Unassembled WGS sequence"/>
</dbReference>
<dbReference type="InterPro" id="IPR050682">
    <property type="entry name" value="ModA/WtpA"/>
</dbReference>
<dbReference type="PIRSF" id="PIRSF004846">
    <property type="entry name" value="ModA"/>
    <property type="match status" value="1"/>
</dbReference>
<keyword evidence="3" id="KW-0732">Signal</keyword>
<protein>
    <submittedName>
        <fullName evidence="4">Molybdate ABC transporter substrate-binding protein</fullName>
    </submittedName>
</protein>
<comment type="caution">
    <text evidence="4">The sequence shown here is derived from an EMBL/GenBank/DDBJ whole genome shotgun (WGS) entry which is preliminary data.</text>
</comment>
<keyword evidence="2" id="KW-0479">Metal-binding</keyword>
<name>A0ABT1VUF8_9PROT</name>
<sequence>MSNPDSPCEMTTGAARALSGRSRAAFRRSGWLLLAMVLSVLLLPGRAVLAADLALAADRAPVVLAAASLTDALGAAARLWASGNHPMPRLSFASSAVLARQAADGAPADLFLSADLKWMDWLQNKGLVEASSRVLLLGNDLVLVEPRASLRPVTIGPALDADAVLGRDGRLAVGDPGSVPAGLYARQALQHLGLWNGLSARLAPAENVRAALLLVERGEAPAGIVYGSDVHAAPTLAVAGVFPPSSHDPILYPAALLRGAPHATEAADFLRFLQTEPARSIFRRAGFQAPAQASP</sequence>
<dbReference type="SUPFAM" id="SSF53850">
    <property type="entry name" value="Periplasmic binding protein-like II"/>
    <property type="match status" value="1"/>
</dbReference>
<evidence type="ECO:0000313" key="4">
    <source>
        <dbReference type="EMBL" id="MCQ8239979.1"/>
    </source>
</evidence>
<proteinExistence type="inferred from homology"/>
<dbReference type="InterPro" id="IPR005950">
    <property type="entry name" value="ModA"/>
</dbReference>
<evidence type="ECO:0000256" key="1">
    <source>
        <dbReference type="ARBA" id="ARBA00009175"/>
    </source>
</evidence>
<dbReference type="EMBL" id="JAMZEJ010000002">
    <property type="protein sequence ID" value="MCQ8239979.1"/>
    <property type="molecule type" value="Genomic_DNA"/>
</dbReference>
<dbReference type="NCBIfam" id="TIGR01256">
    <property type="entry name" value="modA"/>
    <property type="match status" value="1"/>
</dbReference>
<dbReference type="RefSeq" id="WP_422918707.1">
    <property type="nucleotide sequence ID" value="NZ_JAMZEJ010000002.1"/>
</dbReference>
<dbReference type="PANTHER" id="PTHR30632">
    <property type="entry name" value="MOLYBDATE-BINDING PERIPLASMIC PROTEIN"/>
    <property type="match status" value="1"/>
</dbReference>
<comment type="similarity">
    <text evidence="1">Belongs to the bacterial solute-binding protein ModA family.</text>
</comment>